<name>A0A934NAD0_9BACT</name>
<evidence type="ECO:0000313" key="5">
    <source>
        <dbReference type="Proteomes" id="UP000606991"/>
    </source>
</evidence>
<dbReference type="Pfam" id="PF01526">
    <property type="entry name" value="DDE_Tnp_Tn3"/>
    <property type="match status" value="1"/>
</dbReference>
<feature type="region of interest" description="Disordered" evidence="1">
    <location>
        <begin position="358"/>
        <end position="380"/>
    </location>
</feature>
<comment type="caution">
    <text evidence="4">The sequence shown here is derived from an EMBL/GenBank/DDBJ whole genome shotgun (WGS) entry which is preliminary data.</text>
</comment>
<reference evidence="4 5" key="1">
    <citation type="submission" date="2020-10" db="EMBL/GenBank/DDBJ databases">
        <title>Ca. Dormibacterota MAGs.</title>
        <authorList>
            <person name="Montgomery K."/>
        </authorList>
    </citation>
    <scope>NUCLEOTIDE SEQUENCE [LARGE SCALE GENOMIC DNA]</scope>
    <source>
        <strain evidence="4">SC8812_S17_18</strain>
    </source>
</reference>
<dbReference type="EMBL" id="JAEKNS010000102">
    <property type="protein sequence ID" value="MBJ7595162.1"/>
    <property type="molecule type" value="Genomic_DNA"/>
</dbReference>
<accession>A0A934NAD0</accession>
<gene>
    <name evidence="4" type="ORF">JF886_09930</name>
</gene>
<feature type="domain" description="Tn3 transposase DDE" evidence="2">
    <location>
        <begin position="658"/>
        <end position="1046"/>
    </location>
</feature>
<dbReference type="InterPro" id="IPR002513">
    <property type="entry name" value="Tn3_Tnp_DDE_dom"/>
</dbReference>
<dbReference type="AlphaFoldDB" id="A0A934NAD0"/>
<feature type="domain" description="DUF4158" evidence="3">
    <location>
        <begin position="1"/>
        <end position="163"/>
    </location>
</feature>
<sequence length="1074" mass="117321">MTSIERTAYPRFPRLLSARELHVFYTPTADEVEWAGGATESDGALLGLVLALKCFQRMGRFPKQDEVPGVVVDHVRRCLDLGADVSVGYGSDRTQRHHRGLIRKRVGVVCNPARAREVAAEAIREAAVVKNNPPDLINVALEMLVAESLELLGFTVLDKLASAIRGEVNRDIISGIFGRISAGERVGLMAVVQVGGAGSESLFTRMKKPAKRPSWSRFKEQSQYLGRVDELGDTAVWLQGVAESKIADFAAEAAAQDAGTLGDYDPVKRVVLLACLVHTARARARDDLAEMLCKRVAVIVKKAKTELEEIRLRQRAVTERLIGGYKAVLEQLAPDGVTTATEAAAVTMAHQALLTLSGVTEPGGERPEGSGPVPEDGGSPALRLVGAQGEALVSVVRALKIQAEGLGAIRTQVAAAGGLAAQLADIEEVSAYHGDNHEMLVQRFFRQDRAVMFELAGRLRFEATSADASVLDALAHVLEHWTLTRDYIPDHLVTLDQEGEEIVTKIDTSFASGNWQKVIRNRARPGMLARRHFEACVFTYLAEELRTGDVAVAGAIEYANWAAKLLSWEQCQPKLADFCHEAGLPATAEEFTADLRGRLERAAAELDTGYPDNADLVIDDSGTPTLKRRVGSGTSDGAAALLAAIKARMPKRSLIGIVARTAFWLQWWRHFGPPSGSDPKLRDPQGRYALTTFVCGVNMTYADAANHLSGISAHELSATANRHVTIAKLNKATTDVINAFARLDVVKAWGDGTAVAADGTQIDTYIDNLLAESSIRYGGIGGIAYHYVSDTYIVLFSRFINCGAWEAIYLIDGLLQNTSDIKPDTIHADTQGQSFPVFTLAHLFGFDLIPRIRNWKDLLFFRPSAQTCYTHIDALFSDPGRNVIDWDLIRDHWVDLMKIGISIQQGTLSSVTLMRRLSSNSRKNQIYKAFREVGRVMRTVALLRYLGDSALRARVTAATNKAESYNGFSAWLRFGNNGVIADNDPTEQEKSIKFNSLLADLVVFHTAVDMMTVIRVLIAEGWQITAEDLAQLSPYLVGHIRRFGAYATDELHIPPDAFDPALAEVDFDAEPAAA</sequence>
<dbReference type="Proteomes" id="UP000606991">
    <property type="component" value="Unassembled WGS sequence"/>
</dbReference>
<dbReference type="InterPro" id="IPR025296">
    <property type="entry name" value="DUF4158"/>
</dbReference>
<dbReference type="RefSeq" id="WP_337312019.1">
    <property type="nucleotide sequence ID" value="NZ_JAEKNS010000102.1"/>
</dbReference>
<evidence type="ECO:0000259" key="2">
    <source>
        <dbReference type="Pfam" id="PF01526"/>
    </source>
</evidence>
<dbReference type="Pfam" id="PF13700">
    <property type="entry name" value="DUF4158"/>
    <property type="match status" value="1"/>
</dbReference>
<dbReference type="GO" id="GO:0006313">
    <property type="term" value="P:DNA transposition"/>
    <property type="evidence" value="ECO:0007669"/>
    <property type="project" value="InterPro"/>
</dbReference>
<dbReference type="GO" id="GO:0004803">
    <property type="term" value="F:transposase activity"/>
    <property type="evidence" value="ECO:0007669"/>
    <property type="project" value="InterPro"/>
</dbReference>
<organism evidence="4 5">
    <name type="scientific">Candidatus Aeolococcus gillhamiae</name>
    <dbReference type="NCBI Taxonomy" id="3127015"/>
    <lineage>
        <taxon>Bacteria</taxon>
        <taxon>Bacillati</taxon>
        <taxon>Candidatus Dormiibacterota</taxon>
        <taxon>Candidatus Dormibacteria</taxon>
        <taxon>Candidatus Aeolococcales</taxon>
        <taxon>Candidatus Aeolococcaceae</taxon>
        <taxon>Candidatus Aeolococcus</taxon>
    </lineage>
</organism>
<evidence type="ECO:0000256" key="1">
    <source>
        <dbReference type="SAM" id="MobiDB-lite"/>
    </source>
</evidence>
<proteinExistence type="predicted"/>
<evidence type="ECO:0000259" key="3">
    <source>
        <dbReference type="Pfam" id="PF13700"/>
    </source>
</evidence>
<protein>
    <submittedName>
        <fullName evidence="4">Tn3 family transposase</fullName>
    </submittedName>
</protein>
<evidence type="ECO:0000313" key="4">
    <source>
        <dbReference type="EMBL" id="MBJ7595162.1"/>
    </source>
</evidence>